<dbReference type="OrthoDB" id="3360976at2759"/>
<dbReference type="InterPro" id="IPR046528">
    <property type="entry name" value="DUF6593"/>
</dbReference>
<dbReference type="AlphaFoldDB" id="A0A067P4F9"/>
<protein>
    <recommendedName>
        <fullName evidence="1">DUF6593 domain-containing protein</fullName>
    </recommendedName>
</protein>
<dbReference type="HOGENOM" id="CLU_084280_4_1_1"/>
<dbReference type="InParanoid" id="A0A067P4F9"/>
<accession>A0A067P4F9</accession>
<dbReference type="EMBL" id="KL197777">
    <property type="protein sequence ID" value="KDQ49654.1"/>
    <property type="molecule type" value="Genomic_DNA"/>
</dbReference>
<name>A0A067P4F9_9AGAM</name>
<organism evidence="2 3">
    <name type="scientific">Jaapia argillacea MUCL 33604</name>
    <dbReference type="NCBI Taxonomy" id="933084"/>
    <lineage>
        <taxon>Eukaryota</taxon>
        <taxon>Fungi</taxon>
        <taxon>Dikarya</taxon>
        <taxon>Basidiomycota</taxon>
        <taxon>Agaricomycotina</taxon>
        <taxon>Agaricomycetes</taxon>
        <taxon>Agaricomycetidae</taxon>
        <taxon>Jaapiales</taxon>
        <taxon>Jaapiaceae</taxon>
        <taxon>Jaapia</taxon>
    </lineage>
</organism>
<evidence type="ECO:0000259" key="1">
    <source>
        <dbReference type="Pfam" id="PF20236"/>
    </source>
</evidence>
<reference evidence="3" key="1">
    <citation type="journal article" date="2014" name="Proc. Natl. Acad. Sci. U.S.A.">
        <title>Extensive sampling of basidiomycete genomes demonstrates inadequacy of the white-rot/brown-rot paradigm for wood decay fungi.</title>
        <authorList>
            <person name="Riley R."/>
            <person name="Salamov A.A."/>
            <person name="Brown D.W."/>
            <person name="Nagy L.G."/>
            <person name="Floudas D."/>
            <person name="Held B.W."/>
            <person name="Levasseur A."/>
            <person name="Lombard V."/>
            <person name="Morin E."/>
            <person name="Otillar R."/>
            <person name="Lindquist E.A."/>
            <person name="Sun H."/>
            <person name="LaButti K.M."/>
            <person name="Schmutz J."/>
            <person name="Jabbour D."/>
            <person name="Luo H."/>
            <person name="Baker S.E."/>
            <person name="Pisabarro A.G."/>
            <person name="Walton J.D."/>
            <person name="Blanchette R.A."/>
            <person name="Henrissat B."/>
            <person name="Martin F."/>
            <person name="Cullen D."/>
            <person name="Hibbett D.S."/>
            <person name="Grigoriev I.V."/>
        </authorList>
    </citation>
    <scope>NUCLEOTIDE SEQUENCE [LARGE SCALE GENOMIC DNA]</scope>
    <source>
        <strain evidence="3">MUCL 33604</strain>
    </source>
</reference>
<gene>
    <name evidence="2" type="ORF">JAAARDRAFT_42673</name>
</gene>
<dbReference type="Pfam" id="PF20236">
    <property type="entry name" value="DUF6593"/>
    <property type="match status" value="1"/>
</dbReference>
<dbReference type="Proteomes" id="UP000027265">
    <property type="component" value="Unassembled WGS sequence"/>
</dbReference>
<evidence type="ECO:0000313" key="3">
    <source>
        <dbReference type="Proteomes" id="UP000027265"/>
    </source>
</evidence>
<keyword evidence="3" id="KW-1185">Reference proteome</keyword>
<proteinExistence type="predicted"/>
<feature type="domain" description="DUF6593" evidence="1">
    <location>
        <begin position="12"/>
        <end position="175"/>
    </location>
</feature>
<sequence>MTTNRLLTFTNDSPLRTVLLNAQSQPVYRIYSPDKVFIYGSTTTIIRCSGMYPNQPEEEVGRINWHRHHRSQMVFGGRTFEVNSFLQKTGFVGRGNRIWLGPDGQEYMWNVDNSPTTLILNDGSGTVVACFTRGSLRLPWMKQKRPACLQIRPNGFHMVDLILLTFVYAEQKKREHDDDDGGA</sequence>
<evidence type="ECO:0000313" key="2">
    <source>
        <dbReference type="EMBL" id="KDQ49654.1"/>
    </source>
</evidence>